<accession>J9FWC6</accession>
<name>J9FWC6_9ZZZZ</name>
<comment type="caution">
    <text evidence="1">The sequence shown here is derived from an EMBL/GenBank/DDBJ whole genome shotgun (WGS) entry which is preliminary data.</text>
</comment>
<organism evidence="1">
    <name type="scientific">gut metagenome</name>
    <dbReference type="NCBI Taxonomy" id="749906"/>
    <lineage>
        <taxon>unclassified sequences</taxon>
        <taxon>metagenomes</taxon>
        <taxon>organismal metagenomes</taxon>
    </lineage>
</organism>
<reference evidence="1" key="1">
    <citation type="journal article" date="2012" name="PLoS ONE">
        <title>Gene sets for utilization of primary and secondary nutrition supplies in the distal gut of endangered iberian lynx.</title>
        <authorList>
            <person name="Alcaide M."/>
            <person name="Messina E."/>
            <person name="Richter M."/>
            <person name="Bargiela R."/>
            <person name="Peplies J."/>
            <person name="Huws S.A."/>
            <person name="Newbold C.J."/>
            <person name="Golyshin P.N."/>
            <person name="Simon M.A."/>
            <person name="Lopez G."/>
            <person name="Yakimov M.M."/>
            <person name="Ferrer M."/>
        </authorList>
    </citation>
    <scope>NUCLEOTIDE SEQUENCE</scope>
</reference>
<dbReference type="EMBL" id="AMCI01003866">
    <property type="protein sequence ID" value="EJW99306.1"/>
    <property type="molecule type" value="Genomic_DNA"/>
</dbReference>
<evidence type="ECO:0000313" key="1">
    <source>
        <dbReference type="EMBL" id="EJW99306.1"/>
    </source>
</evidence>
<gene>
    <name evidence="1" type="ORF">EVA_12588</name>
</gene>
<protein>
    <submittedName>
        <fullName evidence="1">Uncharacterized protein</fullName>
    </submittedName>
</protein>
<sequence length="47" mass="5694">MPTVRNTPHGPLFSTMRSGPPHCRITWFMHWPKIWKRIHYGWVPVRP</sequence>
<proteinExistence type="predicted"/>
<dbReference type="AlphaFoldDB" id="J9FWC6"/>